<name>Q67Q84_SYMTH</name>
<protein>
    <submittedName>
        <fullName evidence="1">Uncharacterized protein</fullName>
    </submittedName>
</protein>
<dbReference type="InterPro" id="IPR023833">
    <property type="entry name" value="Signal_pept_SipW-depend-type"/>
</dbReference>
<dbReference type="KEGG" id="sth:STH1174"/>
<keyword evidence="2" id="KW-1185">Reference proteome</keyword>
<proteinExistence type="predicted"/>
<organism evidence="1 2">
    <name type="scientific">Symbiobacterium thermophilum (strain DSM 24528 / JCM 14929 / IAM 14863 / T)</name>
    <dbReference type="NCBI Taxonomy" id="292459"/>
    <lineage>
        <taxon>Bacteria</taxon>
        <taxon>Bacillati</taxon>
        <taxon>Bacillota</taxon>
        <taxon>Clostridia</taxon>
        <taxon>Eubacteriales</taxon>
        <taxon>Symbiobacteriaceae</taxon>
        <taxon>Symbiobacterium</taxon>
    </lineage>
</organism>
<dbReference type="Proteomes" id="UP000000417">
    <property type="component" value="Chromosome"/>
</dbReference>
<dbReference type="NCBIfam" id="TIGR04088">
    <property type="entry name" value="cognate_SipW"/>
    <property type="match status" value="1"/>
</dbReference>
<dbReference type="RefSeq" id="WP_011195305.1">
    <property type="nucleotide sequence ID" value="NC_006177.1"/>
</dbReference>
<evidence type="ECO:0000313" key="2">
    <source>
        <dbReference type="Proteomes" id="UP000000417"/>
    </source>
</evidence>
<dbReference type="OrthoDB" id="1952422at2"/>
<reference evidence="1 2" key="1">
    <citation type="journal article" date="2004" name="Nucleic Acids Res.">
        <title>Genome sequence of Symbiobacterium thermophilum, an uncultivable bacterium that depends on microbial commensalism.</title>
        <authorList>
            <person name="Ueda K."/>
            <person name="Yamashita A."/>
            <person name="Ishikawa J."/>
            <person name="Shimada M."/>
            <person name="Watsuji T."/>
            <person name="Morimura K."/>
            <person name="Ikeda H."/>
            <person name="Hattori M."/>
            <person name="Beppu T."/>
        </authorList>
    </citation>
    <scope>NUCLEOTIDE SEQUENCE [LARGE SCALE GENOMIC DNA]</scope>
    <source>
        <strain evidence="2">T / IAM 14863</strain>
    </source>
</reference>
<evidence type="ECO:0000313" key="1">
    <source>
        <dbReference type="EMBL" id="BAD40159.1"/>
    </source>
</evidence>
<gene>
    <name evidence="1" type="ordered locus">STH1174</name>
</gene>
<dbReference type="AlphaFoldDB" id="Q67Q84"/>
<accession>Q67Q84</accession>
<dbReference type="EMBL" id="AP006840">
    <property type="protein sequence ID" value="BAD40159.1"/>
    <property type="molecule type" value="Genomic_DNA"/>
</dbReference>
<dbReference type="HOGENOM" id="CLU_1229358_0_0_9"/>
<sequence length="225" mass="24602">MGLRFVWSSLLSVILTGGLLGATTLALFTDQAESSGQFTACTLPLRCSTVVNTESALFGGSAPARITKAGPTEHVLQPGEQHDITITVELPKEAGNAYQNAQGTLTITFFAPQRTNMEWVPLGPKLKADNVAVPATGRVYDLCQVELTGGEVVNLDKARGIWIQVWDPTPKWNWAPIIGDDHNLWSDNDLPSGGYNVYIFMEDGTVYRTLTIPHTRNQTNERRTS</sequence>